<protein>
    <submittedName>
        <fullName evidence="2">Uncharacterized protein</fullName>
    </submittedName>
</protein>
<evidence type="ECO:0000256" key="1">
    <source>
        <dbReference type="SAM" id="Phobius"/>
    </source>
</evidence>
<dbReference type="EMBL" id="OCNJ01000021">
    <property type="protein sequence ID" value="SOE01673.1"/>
    <property type="molecule type" value="Genomic_DNA"/>
</dbReference>
<keyword evidence="1" id="KW-1133">Transmembrane helix</keyword>
<reference evidence="2 3" key="1">
    <citation type="submission" date="2017-09" db="EMBL/GenBank/DDBJ databases">
        <authorList>
            <person name="Ehlers B."/>
            <person name="Leendertz F.H."/>
        </authorList>
    </citation>
    <scope>NUCLEOTIDE SEQUENCE [LARGE SCALE GENOMIC DNA]</scope>
    <source>
        <strain evidence="2 3">USBA 140</strain>
    </source>
</reference>
<dbReference type="OrthoDB" id="9858597at2"/>
<keyword evidence="1" id="KW-0472">Membrane</keyword>
<feature type="transmembrane region" description="Helical" evidence="1">
    <location>
        <begin position="111"/>
        <end position="133"/>
    </location>
</feature>
<feature type="transmembrane region" description="Helical" evidence="1">
    <location>
        <begin position="6"/>
        <end position="25"/>
    </location>
</feature>
<dbReference type="RefSeq" id="WP_097281741.1">
    <property type="nucleotide sequence ID" value="NZ_OCNJ01000021.1"/>
</dbReference>
<proteinExistence type="predicted"/>
<organism evidence="2 3">
    <name type="scientific">Caenispirillum bisanense</name>
    <dbReference type="NCBI Taxonomy" id="414052"/>
    <lineage>
        <taxon>Bacteria</taxon>
        <taxon>Pseudomonadati</taxon>
        <taxon>Pseudomonadota</taxon>
        <taxon>Alphaproteobacteria</taxon>
        <taxon>Rhodospirillales</taxon>
        <taxon>Novispirillaceae</taxon>
        <taxon>Caenispirillum</taxon>
    </lineage>
</organism>
<feature type="transmembrane region" description="Helical" evidence="1">
    <location>
        <begin position="153"/>
        <end position="175"/>
    </location>
</feature>
<evidence type="ECO:0000313" key="3">
    <source>
        <dbReference type="Proteomes" id="UP000219621"/>
    </source>
</evidence>
<name>A0A286H1M3_9PROT</name>
<dbReference type="AlphaFoldDB" id="A0A286H1M3"/>
<gene>
    <name evidence="2" type="ORF">SAMN05421508_12122</name>
</gene>
<sequence>MEQALIAVAGALVLALLAGAPFWLADRRAEAQGLAAWLAGVQGRPEEEFPAAFGRAFDHLFGKSPGRLGFIVRSVVVSLLTAAVAISLVMLLNGPFLRSVLDDEYQRGAVFGRFLSTVMLVNLGVGYICLVYCRDVAAQMARGWSWRRVPWFLAKDVAVKAVVLLVAMLFVFTSVSPNGTGSGRMDSVLLSVPEGLWHGLLFENLSAVYVYSAFVSSLWLWGYVGAALVLARLRPVRAVLPVGRRPMLSIAVLLGAGAAVAYGLLVGLAAAS</sequence>
<feature type="transmembrane region" description="Helical" evidence="1">
    <location>
        <begin position="70"/>
        <end position="91"/>
    </location>
</feature>
<feature type="transmembrane region" description="Helical" evidence="1">
    <location>
        <begin position="250"/>
        <end position="271"/>
    </location>
</feature>
<dbReference type="Proteomes" id="UP000219621">
    <property type="component" value="Unassembled WGS sequence"/>
</dbReference>
<accession>A0A286H1M3</accession>
<keyword evidence="1" id="KW-0812">Transmembrane</keyword>
<evidence type="ECO:0000313" key="2">
    <source>
        <dbReference type="EMBL" id="SOE01673.1"/>
    </source>
</evidence>
<feature type="transmembrane region" description="Helical" evidence="1">
    <location>
        <begin position="208"/>
        <end position="230"/>
    </location>
</feature>
<keyword evidence="3" id="KW-1185">Reference proteome</keyword>